<dbReference type="Proteomes" id="UP000676649">
    <property type="component" value="Chromosome"/>
</dbReference>
<evidence type="ECO:0000256" key="1">
    <source>
        <dbReference type="SAM" id="Phobius"/>
    </source>
</evidence>
<dbReference type="KEGG" id="mpad:KEF85_15505"/>
<evidence type="ECO:0000313" key="3">
    <source>
        <dbReference type="Proteomes" id="UP000676649"/>
    </source>
</evidence>
<feature type="transmembrane region" description="Helical" evidence="1">
    <location>
        <begin position="75"/>
        <end position="92"/>
    </location>
</feature>
<dbReference type="RefSeq" id="WP_215582118.1">
    <property type="nucleotide sequence ID" value="NZ_CP073754.1"/>
</dbReference>
<dbReference type="EMBL" id="CP073754">
    <property type="protein sequence ID" value="QWF70706.1"/>
    <property type="molecule type" value="Genomic_DNA"/>
</dbReference>
<keyword evidence="3" id="KW-1185">Reference proteome</keyword>
<dbReference type="Pfam" id="PF13440">
    <property type="entry name" value="Polysacc_synt_3"/>
    <property type="match status" value="1"/>
</dbReference>
<accession>A0A975MNP0</accession>
<keyword evidence="1" id="KW-0812">Transmembrane</keyword>
<protein>
    <submittedName>
        <fullName evidence="2">Oligosaccharide flippase family protein</fullName>
    </submittedName>
</protein>
<proteinExistence type="predicted"/>
<name>A0A975MNP0_9GAMM</name>
<keyword evidence="1" id="KW-0472">Membrane</keyword>
<feature type="transmembrane region" description="Helical" evidence="1">
    <location>
        <begin position="98"/>
        <end position="122"/>
    </location>
</feature>
<keyword evidence="1" id="KW-1133">Transmembrane helix</keyword>
<reference evidence="2" key="1">
    <citation type="submission" date="2021-04" db="EMBL/GenBank/DDBJ databases">
        <title>Draft genome sequence data of methanotrophic Methylovulum sp. strain S1L and Methylomonas sp. strain S2AM isolated from boreal lake water columns.</title>
        <authorList>
            <person name="Rissanen A.J."/>
            <person name="Mangayil R."/>
            <person name="Svenning M.M."/>
            <person name="Khanongnuch R."/>
        </authorList>
    </citation>
    <scope>NUCLEOTIDE SEQUENCE</scope>
    <source>
        <strain evidence="2">S2AM</strain>
    </source>
</reference>
<evidence type="ECO:0000313" key="2">
    <source>
        <dbReference type="EMBL" id="QWF70706.1"/>
    </source>
</evidence>
<gene>
    <name evidence="2" type="ORF">KEF85_15505</name>
</gene>
<organism evidence="2 3">
    <name type="scientific">Methylomonas paludis</name>
    <dbReference type="NCBI Taxonomy" id="1173101"/>
    <lineage>
        <taxon>Bacteria</taxon>
        <taxon>Pseudomonadati</taxon>
        <taxon>Pseudomonadota</taxon>
        <taxon>Gammaproteobacteria</taxon>
        <taxon>Methylococcales</taxon>
        <taxon>Methylococcaceae</taxon>
        <taxon>Methylomonas</taxon>
    </lineage>
</organism>
<dbReference type="AlphaFoldDB" id="A0A975MNP0"/>
<sequence>MTNSQLAFLAVMVRLLDKASFGAHIGPFFFDFFAQMGSAPTLIQKLQQSFGNIAAALSASIGISLLFFCLTLRAAPFFACFYGLAEFTLFIVALGLNFLIGCFSTVLTVLMLVFSVIIMLLCRYRRDTLVDHAPIVTKLFPKFS</sequence>
<feature type="transmembrane region" description="Helical" evidence="1">
    <location>
        <begin position="46"/>
        <end position="68"/>
    </location>
</feature>